<sequence>MFDLVMAGRFRLLTEALRVSSGGRGQVQLLLRHGVAGQRGNMDGTTGGSDRGSSRDDTGMVSDRGERGMGSSQKSGVRGSIGSDGRWVGSSMGVRVASVGVRVGGMSVRPGSSVGLHDGGTVSGVRVSSVRVSGVRVSSLGGDGQGDDGNGGNDALLKTGKWGN</sequence>
<dbReference type="EnsemblMetazoa" id="ACOM029959-RA">
    <property type="protein sequence ID" value="ACOM029959-PA.1"/>
    <property type="gene ID" value="ACOM029959"/>
</dbReference>
<accession>A0A8W7PEV3</accession>
<evidence type="ECO:0000256" key="1">
    <source>
        <dbReference type="SAM" id="MobiDB-lite"/>
    </source>
</evidence>
<organism evidence="2">
    <name type="scientific">Anopheles coluzzii</name>
    <name type="common">African malaria mosquito</name>
    <dbReference type="NCBI Taxonomy" id="1518534"/>
    <lineage>
        <taxon>Eukaryota</taxon>
        <taxon>Metazoa</taxon>
        <taxon>Ecdysozoa</taxon>
        <taxon>Arthropoda</taxon>
        <taxon>Hexapoda</taxon>
        <taxon>Insecta</taxon>
        <taxon>Pterygota</taxon>
        <taxon>Neoptera</taxon>
        <taxon>Endopterygota</taxon>
        <taxon>Diptera</taxon>
        <taxon>Nematocera</taxon>
        <taxon>Culicoidea</taxon>
        <taxon>Culicidae</taxon>
        <taxon>Anophelinae</taxon>
        <taxon>Anopheles</taxon>
    </lineage>
</organism>
<proteinExistence type="predicted"/>
<feature type="region of interest" description="Disordered" evidence="1">
    <location>
        <begin position="36"/>
        <end position="84"/>
    </location>
</feature>
<dbReference type="Proteomes" id="UP000075882">
    <property type="component" value="Unassembled WGS sequence"/>
</dbReference>
<name>A0A8W7PEV3_ANOCL</name>
<feature type="compositionally biased region" description="Gly residues" evidence="1">
    <location>
        <begin position="141"/>
        <end position="152"/>
    </location>
</feature>
<protein>
    <submittedName>
        <fullName evidence="2">Uncharacterized protein</fullName>
    </submittedName>
</protein>
<reference evidence="2" key="1">
    <citation type="submission" date="2022-08" db="UniProtKB">
        <authorList>
            <consortium name="EnsemblMetazoa"/>
        </authorList>
    </citation>
    <scope>IDENTIFICATION</scope>
</reference>
<dbReference type="AlphaFoldDB" id="A0A8W7PEV3"/>
<feature type="compositionally biased region" description="Basic and acidic residues" evidence="1">
    <location>
        <begin position="52"/>
        <end position="67"/>
    </location>
</feature>
<feature type="region of interest" description="Disordered" evidence="1">
    <location>
        <begin position="138"/>
        <end position="164"/>
    </location>
</feature>
<evidence type="ECO:0000313" key="2">
    <source>
        <dbReference type="EnsemblMetazoa" id="ACOM029959-PA.1"/>
    </source>
</evidence>